<name>A0A2Z7A6W1_9LAMI</name>
<organism evidence="1 2">
    <name type="scientific">Dorcoceras hygrometricum</name>
    <dbReference type="NCBI Taxonomy" id="472368"/>
    <lineage>
        <taxon>Eukaryota</taxon>
        <taxon>Viridiplantae</taxon>
        <taxon>Streptophyta</taxon>
        <taxon>Embryophyta</taxon>
        <taxon>Tracheophyta</taxon>
        <taxon>Spermatophyta</taxon>
        <taxon>Magnoliopsida</taxon>
        <taxon>eudicotyledons</taxon>
        <taxon>Gunneridae</taxon>
        <taxon>Pentapetalae</taxon>
        <taxon>asterids</taxon>
        <taxon>lamiids</taxon>
        <taxon>Lamiales</taxon>
        <taxon>Gesneriaceae</taxon>
        <taxon>Didymocarpoideae</taxon>
        <taxon>Trichosporeae</taxon>
        <taxon>Loxocarpinae</taxon>
        <taxon>Dorcoceras</taxon>
    </lineage>
</organism>
<protein>
    <submittedName>
        <fullName evidence="1">Uncharacterized protein</fullName>
    </submittedName>
</protein>
<reference evidence="1 2" key="1">
    <citation type="journal article" date="2015" name="Proc. Natl. Acad. Sci. U.S.A.">
        <title>The resurrection genome of Boea hygrometrica: A blueprint for survival of dehydration.</title>
        <authorList>
            <person name="Xiao L."/>
            <person name="Yang G."/>
            <person name="Zhang L."/>
            <person name="Yang X."/>
            <person name="Zhao S."/>
            <person name="Ji Z."/>
            <person name="Zhou Q."/>
            <person name="Hu M."/>
            <person name="Wang Y."/>
            <person name="Chen M."/>
            <person name="Xu Y."/>
            <person name="Jin H."/>
            <person name="Xiao X."/>
            <person name="Hu G."/>
            <person name="Bao F."/>
            <person name="Hu Y."/>
            <person name="Wan P."/>
            <person name="Li L."/>
            <person name="Deng X."/>
            <person name="Kuang T."/>
            <person name="Xiang C."/>
            <person name="Zhu J.K."/>
            <person name="Oliver M.J."/>
            <person name="He Y."/>
        </authorList>
    </citation>
    <scope>NUCLEOTIDE SEQUENCE [LARGE SCALE GENOMIC DNA]</scope>
    <source>
        <strain evidence="2">cv. XS01</strain>
    </source>
</reference>
<sequence length="170" mass="18995">MGSSPFDPTRKFLESRPLMCDGSVSYFSPVETNEQHLNGTVLDGDASPYGPLNQISQTFGLPELATDFNTNSDLLENIWRPPLIETEFNNFVLTSGDVGRFKPDGPHNYLGNLLSRPARNMFSIGSGTCYLYWSWNLLSRPTRSILSVLPRNLLSQRPEVLSLKASLQPE</sequence>
<proteinExistence type="predicted"/>
<accession>A0A2Z7A6W1</accession>
<dbReference type="AlphaFoldDB" id="A0A2Z7A6W1"/>
<dbReference type="Proteomes" id="UP000250235">
    <property type="component" value="Unassembled WGS sequence"/>
</dbReference>
<evidence type="ECO:0000313" key="2">
    <source>
        <dbReference type="Proteomes" id="UP000250235"/>
    </source>
</evidence>
<keyword evidence="2" id="KW-1185">Reference proteome</keyword>
<evidence type="ECO:0000313" key="1">
    <source>
        <dbReference type="EMBL" id="KZV17314.1"/>
    </source>
</evidence>
<gene>
    <name evidence="1" type="ORF">F511_25822</name>
</gene>
<dbReference type="EMBL" id="KV018442">
    <property type="protein sequence ID" value="KZV17314.1"/>
    <property type="molecule type" value="Genomic_DNA"/>
</dbReference>
<dbReference type="OrthoDB" id="1620396at2759"/>